<reference evidence="3" key="1">
    <citation type="submission" date="2018-08" db="EMBL/GenBank/DDBJ databases">
        <authorList>
            <person name="Blom J."/>
        </authorList>
    </citation>
    <scope>NUCLEOTIDE SEQUENCE [LARGE SCALE GENOMIC DNA]</scope>
    <source>
        <strain evidence="3">CCOS 865</strain>
    </source>
</reference>
<keyword evidence="3" id="KW-1185">Reference proteome</keyword>
<dbReference type="PANTHER" id="PTHR37508:SF1">
    <property type="entry name" value="TRANSMEMBRANE PROTEIN"/>
    <property type="match status" value="1"/>
</dbReference>
<keyword evidence="1" id="KW-0175">Coiled coil</keyword>
<evidence type="ECO:0000313" key="2">
    <source>
        <dbReference type="EMBL" id="SYX88681.1"/>
    </source>
</evidence>
<feature type="coiled-coil region" evidence="1">
    <location>
        <begin position="123"/>
        <end position="217"/>
    </location>
</feature>
<feature type="coiled-coil region" evidence="1">
    <location>
        <begin position="269"/>
        <end position="361"/>
    </location>
</feature>
<gene>
    <name evidence="2" type="ORF">CCOS865_00920</name>
</gene>
<organism evidence="2 3">
    <name type="scientific">Pseudomonas reidholzensis</name>
    <dbReference type="NCBI Taxonomy" id="1785162"/>
    <lineage>
        <taxon>Bacteria</taxon>
        <taxon>Pseudomonadati</taxon>
        <taxon>Pseudomonadota</taxon>
        <taxon>Gammaproteobacteria</taxon>
        <taxon>Pseudomonadales</taxon>
        <taxon>Pseudomonadaceae</taxon>
        <taxon>Pseudomonas</taxon>
    </lineage>
</organism>
<evidence type="ECO:0000313" key="3">
    <source>
        <dbReference type="Proteomes" id="UP000263595"/>
    </source>
</evidence>
<sequence>MSEDTFIIDNHEYSISQSPLPGDVLVLKKKQAILGSLRLDTVTQNLELCVDMYRLAYIGATAANAGPTKARVVGLQSEFGKICVQANEAMGTLKDASQLTLELLLGAYRYLVTGKDKVALAKLARCSEQAKRMAAAAAKLSQEFLALQSKSAEAKSEAVLAHASEEEKRRTADAEMARFTEEVNGFNASMSNLIEELDALNETQRKAEKQLAEDNKKGFIMGIISVVANVAATGLQTYAKMSNPLSVLVAQNSAGQLDNAELKAATEKWEAAEKQRLASEQTLRELNRQVGTLKKTIADCELEIQQLNAKQSAEGVDKAAPDNAQRIADKQTILNDQTAKLQALEGQIEDQKVTLAQHTKTCAALGDSARTLATGCDNMAKQAFSAADKSQAVLDKAMDNQRKVRQERNELQLKMGGVLGQLAATKLVSNNAEVAVKALQVSMFAISQVIIALNDASLFWTQMAGACEALDQRGLDRDVIDMDLLQPEERIQEYKTDPFRYAYLQHICSWVALNDIASEYLVYVESSRTQNNHNISHSIDDPQQAAQLVSSLAQSINEKMDKYASQAIKAVA</sequence>
<protein>
    <submittedName>
        <fullName evidence="2">Uncharacterized protein</fullName>
    </submittedName>
</protein>
<dbReference type="EMBL" id="UNOZ01000004">
    <property type="protein sequence ID" value="SYX88681.1"/>
    <property type="molecule type" value="Genomic_DNA"/>
</dbReference>
<dbReference type="PANTHER" id="PTHR37508">
    <property type="entry name" value="TRANSMEMBRANE PROTEIN"/>
    <property type="match status" value="1"/>
</dbReference>
<dbReference type="OrthoDB" id="7053000at2"/>
<dbReference type="Proteomes" id="UP000263595">
    <property type="component" value="Unassembled WGS sequence"/>
</dbReference>
<evidence type="ECO:0000256" key="1">
    <source>
        <dbReference type="SAM" id="Coils"/>
    </source>
</evidence>
<accession>A0A383RQG5</accession>
<name>A0A383RQG5_9PSED</name>
<proteinExistence type="predicted"/>
<dbReference type="RefSeq" id="WP_119138344.1">
    <property type="nucleotide sequence ID" value="NZ_CBCSFL010000029.1"/>
</dbReference>
<dbReference type="AlphaFoldDB" id="A0A383RQG5"/>